<protein>
    <submittedName>
        <fullName evidence="1">Uncharacterized protein</fullName>
    </submittedName>
</protein>
<proteinExistence type="predicted"/>
<accession>A0ABY8RY51</accession>
<sequence>MKCTHQIFTDNQGNKYLVLLDKTATQIAYTSNKNIYQVQKITDEQFKHIDSVTGELLGVQLAISNSGIKFNDLELVIQKSKGANNGN</sequence>
<evidence type="ECO:0000313" key="2">
    <source>
        <dbReference type="Proteomes" id="UP000596039"/>
    </source>
</evidence>
<dbReference type="Proteomes" id="UP000596039">
    <property type="component" value="Chromosome"/>
</dbReference>
<gene>
    <name evidence="1" type="ORF">HYD69_04155</name>
</gene>
<reference evidence="1 2" key="1">
    <citation type="journal article" date="2020" name="Vet. Res.">
        <title>Phylogenomic analysis of Mycoplasma bovis from Belgian veal, dairy and beef herds.</title>
        <authorList>
            <person name="Bokma J."/>
            <person name="Vereecke N."/>
            <person name="De Bleecker K."/>
            <person name="Callens J."/>
            <person name="Ribbens S."/>
            <person name="Nauwynck H."/>
            <person name="Haesebrouck F."/>
            <person name="Theuns S."/>
            <person name="Boyen F."/>
            <person name="Pardon B."/>
        </authorList>
    </citation>
    <scope>NUCLEOTIDE SEQUENCE [LARGE SCALE GENOMIC DNA]</scope>
    <source>
        <strain evidence="1 2">Mb222</strain>
    </source>
</reference>
<name>A0ABY8RY51_MYCBV</name>
<dbReference type="RefSeq" id="WP_115266403.1">
    <property type="nucleotide sequence ID" value="NZ_CP022586.1"/>
</dbReference>
<evidence type="ECO:0000313" key="1">
    <source>
        <dbReference type="EMBL" id="WHO15163.1"/>
    </source>
</evidence>
<dbReference type="EMBL" id="CP058496">
    <property type="protein sequence ID" value="WHO15163.1"/>
    <property type="molecule type" value="Genomic_DNA"/>
</dbReference>
<organism evidence="1 2">
    <name type="scientific">Mycoplasmopsis bovis</name>
    <name type="common">Mycoplasma bovis</name>
    <dbReference type="NCBI Taxonomy" id="28903"/>
    <lineage>
        <taxon>Bacteria</taxon>
        <taxon>Bacillati</taxon>
        <taxon>Mycoplasmatota</taxon>
        <taxon>Mycoplasmoidales</taxon>
        <taxon>Metamycoplasmataceae</taxon>
        <taxon>Mycoplasmopsis</taxon>
    </lineage>
</organism>
<keyword evidence="2" id="KW-1185">Reference proteome</keyword>